<feature type="compositionally biased region" description="Low complexity" evidence="4">
    <location>
        <begin position="440"/>
        <end position="451"/>
    </location>
</feature>
<dbReference type="InterPro" id="IPR057126">
    <property type="entry name" value="NAV1-like_ubiquitin-like"/>
</dbReference>
<feature type="region of interest" description="Disordered" evidence="4">
    <location>
        <begin position="440"/>
        <end position="460"/>
    </location>
</feature>
<dbReference type="InterPro" id="IPR057568">
    <property type="entry name" value="CortBP2_NAV1-like_AAA_lid"/>
</dbReference>
<dbReference type="InterPro" id="IPR003959">
    <property type="entry name" value="ATPase_AAA_core"/>
</dbReference>
<accession>A0A7R8US25</accession>
<dbReference type="PANTHER" id="PTHR12784:SF28">
    <property type="entry name" value="PROTEIN SICKIE"/>
    <property type="match status" value="1"/>
</dbReference>
<dbReference type="SMART" id="SM00382">
    <property type="entry name" value="AAA"/>
    <property type="match status" value="1"/>
</dbReference>
<dbReference type="GO" id="GO:0016887">
    <property type="term" value="F:ATP hydrolysis activity"/>
    <property type="evidence" value="ECO:0007669"/>
    <property type="project" value="InterPro"/>
</dbReference>
<evidence type="ECO:0000259" key="5">
    <source>
        <dbReference type="SMART" id="SM00382"/>
    </source>
</evidence>
<dbReference type="InParanoid" id="A0A7R8US25"/>
<dbReference type="Proteomes" id="UP000594454">
    <property type="component" value="Chromosome 3"/>
</dbReference>
<organism evidence="6 7">
    <name type="scientific">Hermetia illucens</name>
    <name type="common">Black soldier fly</name>
    <dbReference type="NCBI Taxonomy" id="343691"/>
    <lineage>
        <taxon>Eukaryota</taxon>
        <taxon>Metazoa</taxon>
        <taxon>Ecdysozoa</taxon>
        <taxon>Arthropoda</taxon>
        <taxon>Hexapoda</taxon>
        <taxon>Insecta</taxon>
        <taxon>Pterygota</taxon>
        <taxon>Neoptera</taxon>
        <taxon>Endopterygota</taxon>
        <taxon>Diptera</taxon>
        <taxon>Brachycera</taxon>
        <taxon>Stratiomyomorpha</taxon>
        <taxon>Stratiomyidae</taxon>
        <taxon>Hermetiinae</taxon>
        <taxon>Hermetia</taxon>
    </lineage>
</organism>
<feature type="region of interest" description="Disordered" evidence="4">
    <location>
        <begin position="635"/>
        <end position="720"/>
    </location>
</feature>
<dbReference type="Pfam" id="PF25408">
    <property type="entry name" value="AAA_lid_NAV1"/>
    <property type="match status" value="1"/>
</dbReference>
<dbReference type="Pfam" id="PF00004">
    <property type="entry name" value="AAA"/>
    <property type="match status" value="1"/>
</dbReference>
<evidence type="ECO:0000256" key="3">
    <source>
        <dbReference type="SAM" id="Coils"/>
    </source>
</evidence>
<evidence type="ECO:0000256" key="4">
    <source>
        <dbReference type="SAM" id="MobiDB-lite"/>
    </source>
</evidence>
<sequence>MPVVRQQTQVHDGFATIRSRGLYRSRSRAENYERYRTVSLKSDFNYGSNNGTDNSDIYLNTTTYSEPLYTNHSQHYVTFRPPVPSTLSDYQNAQQMTRTSFESLKNGRNSRTPDSTLGESASSFSNNDGSQSGSIRDSLSSSMHEANSPPLSLPSKYSLELQDLSQNSRLRRPPLRSNTLSYRRTTSCTDSPLSVYEPKKTLDFYSPTTNYYRPSDVTNRCSSAENLEHGPTTSSWHRTCPEAGITFPATTAMNMGERRYHTLGHTRGRGKDTKSLPYEAQTSIKSWESSNFNANEYADPLDWKIGCQTTLRSKPLIPWYELATMRGGSNRRSCPPFEAHVVAAFEQSLSNMTQRLQQLTATAERKDGELTDMRQTIELLRKQSIQAGLTTAHMQSMGVQTNCQTADALIRPPQISSSTSIEAKSKSQQPITANGGIANMGAGGNQNAAGMQRHHSSDSMCSLNSVSSGCSAQDKKKKKGWLRSSFTKAFSRNAKISKTSRHMSSTQSGLEQQHHQQQHHHHHHSHAGSNPAQLPSDNVAALPPPSPTKSPQKVVPIIENAKPVDAIDVQNNPIVEDLKKQLREKDLVLTDIRLEALSSASQLENLKDTVMKMRAEMITLKQNNERLQKLVTSRSLAGSEASLGNATSPNGSIGECRRYSLADGGNRPPMELPKSLEEEVEEENIPPAPAPEPPPPPLSPTSHIDLTPPPPAIEVPSPTHLPNATAVEEVTDHTDGKKISIAVYLGQPESFPKYAEEILESDNYYCSSKHSGEDLEGDDGEFEEERDLKRFPDPTLNEFVVAYTYISGKTTWQNLDYIVRKTFKDYVSRVDPGTNLGLNTDSITSYHLGEAKRGPEMGFPELLPCGYIVGNVRTLYICLQGVGCLAFDSLIPRSIVHRYISLLTEHRRLILCGPSGTGKSYLARKLAEFLVARSGRGNLSEAIATFNVDHKSSKELRQYLGHIAEQASMSNGASELPSVIILDNLHHASALGDVFSSLLSAGPAAKLPCIIGTMSQATCNTTNLQLHHNFRWVLTANHMEPVKGFLGRFLRRRLFTLELSSHTQQPELNSVLAWLPTVWQHINRFLENHSSSDVTIGPRLFLSCPLDLKQSQVWFTDIWNYHLAPYLVEAVREGVQLYGRRGGAWNDPSTFIRDTYPWPYGPDSVPPLRQINAEDVGLEADAPGNSDNQDPLLNMLMRLQEAANYSGNQEQESDCASLDSNITPDSSAGAE</sequence>
<feature type="domain" description="AAA+ ATPase" evidence="5">
    <location>
        <begin position="905"/>
        <end position="1060"/>
    </location>
</feature>
<evidence type="ECO:0000256" key="1">
    <source>
        <dbReference type="ARBA" id="ARBA00006255"/>
    </source>
</evidence>
<dbReference type="Pfam" id="PF23092">
    <property type="entry name" value="Ubiquitin_6"/>
    <property type="match status" value="1"/>
</dbReference>
<evidence type="ECO:0000313" key="7">
    <source>
        <dbReference type="Proteomes" id="UP000594454"/>
    </source>
</evidence>
<keyword evidence="2 3" id="KW-0175">Coiled coil</keyword>
<evidence type="ECO:0000256" key="2">
    <source>
        <dbReference type="ARBA" id="ARBA00023054"/>
    </source>
</evidence>
<dbReference type="InterPro" id="IPR003593">
    <property type="entry name" value="AAA+_ATPase"/>
</dbReference>
<dbReference type="Gene3D" id="3.40.50.300">
    <property type="entry name" value="P-loop containing nucleotide triphosphate hydrolases"/>
    <property type="match status" value="1"/>
</dbReference>
<dbReference type="OrthoDB" id="2161974at2759"/>
<feature type="compositionally biased region" description="Polar residues" evidence="4">
    <location>
        <begin position="635"/>
        <end position="651"/>
    </location>
</feature>
<dbReference type="GO" id="GO:0005524">
    <property type="term" value="F:ATP binding"/>
    <property type="evidence" value="ECO:0007669"/>
    <property type="project" value="InterPro"/>
</dbReference>
<reference evidence="6 7" key="1">
    <citation type="submission" date="2020-11" db="EMBL/GenBank/DDBJ databases">
        <authorList>
            <person name="Wallbank WR R."/>
            <person name="Pardo Diaz C."/>
            <person name="Kozak K."/>
            <person name="Martin S."/>
            <person name="Jiggins C."/>
            <person name="Moest M."/>
            <person name="Warren A I."/>
            <person name="Generalovic N T."/>
            <person name="Byers J.R.P. K."/>
            <person name="Montejo-Kovacevich G."/>
            <person name="Yen C E."/>
        </authorList>
    </citation>
    <scope>NUCLEOTIDE SEQUENCE [LARGE SCALE GENOMIC DNA]</scope>
</reference>
<protein>
    <recommendedName>
        <fullName evidence="5">AAA+ ATPase domain-containing protein</fullName>
    </recommendedName>
</protein>
<dbReference type="SUPFAM" id="SSF52540">
    <property type="entry name" value="P-loop containing nucleoside triphosphate hydrolases"/>
    <property type="match status" value="1"/>
</dbReference>
<proteinExistence type="inferred from homology"/>
<dbReference type="InterPro" id="IPR039041">
    <property type="entry name" value="Nav/unc-53"/>
</dbReference>
<feature type="compositionally biased region" description="Pro residues" evidence="4">
    <location>
        <begin position="686"/>
        <end position="699"/>
    </location>
</feature>
<evidence type="ECO:0000313" key="6">
    <source>
        <dbReference type="EMBL" id="CAD7085994.1"/>
    </source>
</evidence>
<dbReference type="FunFam" id="3.40.50.300:FF:001111">
    <property type="entry name" value="neuron navigator 2 isoform X3"/>
    <property type="match status" value="1"/>
</dbReference>
<dbReference type="PANTHER" id="PTHR12784">
    <property type="entry name" value="STEERIN"/>
    <property type="match status" value="1"/>
</dbReference>
<feature type="compositionally biased region" description="Polar residues" evidence="4">
    <location>
        <begin position="492"/>
        <end position="511"/>
    </location>
</feature>
<feature type="compositionally biased region" description="Polar residues" evidence="4">
    <location>
        <begin position="527"/>
        <end position="536"/>
    </location>
</feature>
<name>A0A7R8US25_HERIL</name>
<feature type="region of interest" description="Disordered" evidence="4">
    <location>
        <begin position="492"/>
        <end position="552"/>
    </location>
</feature>
<feature type="compositionally biased region" description="Low complexity" evidence="4">
    <location>
        <begin position="148"/>
        <end position="161"/>
    </location>
</feature>
<feature type="compositionally biased region" description="Polar residues" evidence="4">
    <location>
        <begin position="176"/>
        <end position="191"/>
    </location>
</feature>
<dbReference type="CDD" id="cd00009">
    <property type="entry name" value="AAA"/>
    <property type="match status" value="1"/>
</dbReference>
<keyword evidence="7" id="KW-1185">Reference proteome</keyword>
<dbReference type="GO" id="GO:0022008">
    <property type="term" value="P:neurogenesis"/>
    <property type="evidence" value="ECO:0007669"/>
    <property type="project" value="InterPro"/>
</dbReference>
<feature type="region of interest" description="Disordered" evidence="4">
    <location>
        <begin position="1203"/>
        <end position="1231"/>
    </location>
</feature>
<feature type="region of interest" description="Disordered" evidence="4">
    <location>
        <begin position="100"/>
        <end position="191"/>
    </location>
</feature>
<feature type="compositionally biased region" description="Basic residues" evidence="4">
    <location>
        <begin position="516"/>
        <end position="526"/>
    </location>
</feature>
<dbReference type="AlphaFoldDB" id="A0A7R8US25"/>
<comment type="similarity">
    <text evidence="1">Belongs to the Nav/unc-53 family.</text>
</comment>
<dbReference type="InterPro" id="IPR027417">
    <property type="entry name" value="P-loop_NTPase"/>
</dbReference>
<feature type="coiled-coil region" evidence="3">
    <location>
        <begin position="603"/>
        <end position="630"/>
    </location>
</feature>
<dbReference type="EMBL" id="LR899011">
    <property type="protein sequence ID" value="CAD7085994.1"/>
    <property type="molecule type" value="Genomic_DNA"/>
</dbReference>
<feature type="compositionally biased region" description="Polar residues" evidence="4">
    <location>
        <begin position="1218"/>
        <end position="1231"/>
    </location>
</feature>
<gene>
    <name evidence="6" type="ORF">HERILL_LOCUS8798</name>
</gene>
<feature type="coiled-coil region" evidence="3">
    <location>
        <begin position="342"/>
        <end position="383"/>
    </location>
</feature>
<feature type="compositionally biased region" description="Polar residues" evidence="4">
    <location>
        <begin position="100"/>
        <end position="145"/>
    </location>
</feature>